<feature type="compositionally biased region" description="Low complexity" evidence="1">
    <location>
        <begin position="84"/>
        <end position="115"/>
    </location>
</feature>
<keyword evidence="3" id="KW-0328">Glycosyltransferase</keyword>
<keyword evidence="4" id="KW-1185">Reference proteome</keyword>
<dbReference type="KEGG" id="pic:PICST_66442"/>
<comment type="caution">
    <text evidence="3">The sequence shown here is derived from an EMBL/GenBank/DDBJ whole genome shotgun (WGS) entry which is preliminary data.</text>
</comment>
<dbReference type="GeneID" id="4851324"/>
<evidence type="ECO:0000256" key="2">
    <source>
        <dbReference type="SAM" id="SignalP"/>
    </source>
</evidence>
<dbReference type="GO" id="GO:0016757">
    <property type="term" value="F:glycosyltransferase activity"/>
    <property type="evidence" value="ECO:0007669"/>
    <property type="project" value="UniProtKB-KW"/>
</dbReference>
<reference evidence="3 4" key="1">
    <citation type="journal article" date="2007" name="Nat. Biotechnol.">
        <title>Genome sequence of the lignocellulose-bioconverting and xylose-fermenting yeast Pichia stipitis.</title>
        <authorList>
            <person name="Jeffries T.W."/>
            <person name="Grigoriev I.V."/>
            <person name="Grimwood J."/>
            <person name="Laplaza J.M."/>
            <person name="Aerts A."/>
            <person name="Salamov A."/>
            <person name="Schmutz J."/>
            <person name="Lindquist E."/>
            <person name="Dehal P."/>
            <person name="Shapiro H."/>
            <person name="Jin Y.S."/>
            <person name="Passoth V."/>
            <person name="Richardson P.M."/>
        </authorList>
    </citation>
    <scope>NUCLEOTIDE SEQUENCE [LARGE SCALE GENOMIC DNA]</scope>
    <source>
        <strain evidence="4">ATCC 58785 / CBS 6054 / NBRC 10063 / NRRL Y-11545</strain>
    </source>
</reference>
<dbReference type="AlphaFoldDB" id="A3GGC5"/>
<evidence type="ECO:0000313" key="4">
    <source>
        <dbReference type="Proteomes" id="UP000002258"/>
    </source>
</evidence>
<evidence type="ECO:0000313" key="3">
    <source>
        <dbReference type="EMBL" id="EAZ63910.1"/>
    </source>
</evidence>
<dbReference type="HOGENOM" id="CLU_1856024_0_0_1"/>
<gene>
    <name evidence="3" type="primary">CRH2</name>
    <name evidence="3" type="ORF">PICST_66442</name>
</gene>
<accession>A3GGC5</accession>
<feature type="chain" id="PRO_5002653025" evidence="2">
    <location>
        <begin position="18"/>
        <end position="138"/>
    </location>
</feature>
<name>A3GGC5_PICST</name>
<dbReference type="EMBL" id="AAVQ01000001">
    <property type="protein sequence ID" value="EAZ63910.1"/>
    <property type="molecule type" value="Genomic_DNA"/>
</dbReference>
<feature type="compositionally biased region" description="Low complexity" evidence="1">
    <location>
        <begin position="58"/>
        <end position="77"/>
    </location>
</feature>
<organism evidence="3 4">
    <name type="scientific">Scheffersomyces stipitis (strain ATCC 58785 / CBS 6054 / NBRC 10063 / NRRL Y-11545)</name>
    <name type="common">Yeast</name>
    <name type="synonym">Pichia stipitis</name>
    <dbReference type="NCBI Taxonomy" id="322104"/>
    <lineage>
        <taxon>Eukaryota</taxon>
        <taxon>Fungi</taxon>
        <taxon>Dikarya</taxon>
        <taxon>Ascomycota</taxon>
        <taxon>Saccharomycotina</taxon>
        <taxon>Pichiomycetes</taxon>
        <taxon>Debaryomycetaceae</taxon>
        <taxon>Scheffersomyces</taxon>
    </lineage>
</organism>
<dbReference type="OMA" id="AQFDYPA"/>
<dbReference type="Proteomes" id="UP000002258">
    <property type="component" value="Chromosome 1"/>
</dbReference>
<keyword evidence="2" id="KW-0732">Signal</keyword>
<protein>
    <submittedName>
        <fullName evidence="3">Beta-1,6-N-acetylglucosaminyltransferase, contains WSC domain-containing protein</fullName>
    </submittedName>
</protein>
<dbReference type="InParanoid" id="A3GGC5"/>
<keyword evidence="3" id="KW-0808">Transferase</keyword>
<feature type="region of interest" description="Disordered" evidence="1">
    <location>
        <begin position="58"/>
        <end position="115"/>
    </location>
</feature>
<dbReference type="RefSeq" id="XP_001387933.1">
    <property type="nucleotide sequence ID" value="XM_001387896.1"/>
</dbReference>
<proteinExistence type="predicted"/>
<sequence>MKFQAAVLSLFAASAMAIHVEQALLNTDNMVLLMDDGEHFEFPEAAVIEEDEQIMKKSTSTKAAKKTTVASAAPSTTVKKERTTSVASSSSATKTGSSSSATKTKSKSHTASVTKTNGGAQVAGSVAAPLALIAGLLL</sequence>
<feature type="signal peptide" evidence="2">
    <location>
        <begin position="1"/>
        <end position="17"/>
    </location>
</feature>
<evidence type="ECO:0000256" key="1">
    <source>
        <dbReference type="SAM" id="MobiDB-lite"/>
    </source>
</evidence>